<dbReference type="NCBIfam" id="NF009945">
    <property type="entry name" value="PRK13409.1"/>
    <property type="match status" value="1"/>
</dbReference>
<dbReference type="Pfam" id="PF00037">
    <property type="entry name" value="Fer4"/>
    <property type="match status" value="1"/>
</dbReference>
<evidence type="ECO:0000313" key="6">
    <source>
        <dbReference type="EMBL" id="KXB00977.1"/>
    </source>
</evidence>
<dbReference type="SMART" id="SM00382">
    <property type="entry name" value="AAA"/>
    <property type="match status" value="2"/>
</dbReference>
<dbReference type="InterPro" id="IPR017871">
    <property type="entry name" value="ABC_transporter-like_CS"/>
</dbReference>
<accession>A0A133V3E8</accession>
<dbReference type="PANTHER" id="PTHR19248">
    <property type="entry name" value="ATP-BINDING TRANSPORT PROTEIN-RELATED"/>
    <property type="match status" value="1"/>
</dbReference>
<dbReference type="Pfam" id="PF00005">
    <property type="entry name" value="ABC_tran"/>
    <property type="match status" value="2"/>
</dbReference>
<evidence type="ECO:0000256" key="3">
    <source>
        <dbReference type="SAM" id="MobiDB-lite"/>
    </source>
</evidence>
<dbReference type="InterPro" id="IPR013283">
    <property type="entry name" value="RLI1"/>
</dbReference>
<evidence type="ECO:0000256" key="2">
    <source>
        <dbReference type="ARBA" id="ARBA00022840"/>
    </source>
</evidence>
<dbReference type="InterPro" id="IPR017900">
    <property type="entry name" value="4Fe4S_Fe_S_CS"/>
</dbReference>
<dbReference type="PROSITE" id="PS00198">
    <property type="entry name" value="4FE4S_FER_1"/>
    <property type="match status" value="1"/>
</dbReference>
<dbReference type="InterPro" id="IPR003439">
    <property type="entry name" value="ABC_transporter-like_ATP-bd"/>
</dbReference>
<evidence type="ECO:0000259" key="5">
    <source>
        <dbReference type="PROSITE" id="PS51379"/>
    </source>
</evidence>
<dbReference type="PROSITE" id="PS50893">
    <property type="entry name" value="ABC_TRANSPORTER_2"/>
    <property type="match status" value="2"/>
</dbReference>
<dbReference type="PROSITE" id="PS51379">
    <property type="entry name" value="4FE4S_FER_2"/>
    <property type="match status" value="1"/>
</dbReference>
<evidence type="ECO:0000256" key="1">
    <source>
        <dbReference type="ARBA" id="ARBA00022741"/>
    </source>
</evidence>
<keyword evidence="2" id="KW-0067">ATP-binding</keyword>
<dbReference type="EMBL" id="LHXV01000033">
    <property type="protein sequence ID" value="KXB00977.1"/>
    <property type="molecule type" value="Genomic_DNA"/>
</dbReference>
<dbReference type="GO" id="GO:0016887">
    <property type="term" value="F:ATP hydrolysis activity"/>
    <property type="evidence" value="ECO:0007669"/>
    <property type="project" value="InterPro"/>
</dbReference>
<evidence type="ECO:0000313" key="7">
    <source>
        <dbReference type="Proteomes" id="UP000070344"/>
    </source>
</evidence>
<dbReference type="Pfam" id="PF04068">
    <property type="entry name" value="Fer4_RLI"/>
    <property type="match status" value="1"/>
</dbReference>
<dbReference type="PRINTS" id="PR01868">
    <property type="entry name" value="ABCEFAMILY"/>
</dbReference>
<dbReference type="PROSITE" id="PS00211">
    <property type="entry name" value="ABC_TRANSPORTER_1"/>
    <property type="match status" value="1"/>
</dbReference>
<dbReference type="InterPro" id="IPR007209">
    <property type="entry name" value="RNaseL-inhib-like_metal-bd_dom"/>
</dbReference>
<dbReference type="SUPFAM" id="SSF52540">
    <property type="entry name" value="P-loop containing nucleoside triphosphate hydrolases"/>
    <property type="match status" value="2"/>
</dbReference>
<dbReference type="InterPro" id="IPR027417">
    <property type="entry name" value="P-loop_NTPase"/>
</dbReference>
<sequence length="587" mass="65630">MPRIAVVNREKCQPEKCSAECKNFCPGVRIGDETIILDEEEKPIISEELCTGCGICVHKCPFNAIHIINLPEELENQCVHRYGPNGFALYGLPIPREGKVSGIIGRNGIGKTTALKILGGKLRPNLGQEEASTDEELKEFFKGSELQAYFEELDELEISYKPQTITRLPSKVEGEIGSLLDEVDERGKVDQLAEDLDLKEILDRKLSSLSGGELQRLGIAAATAKDSNLYYFDEPSSHLDVYQRLNVARTIRKLAEEGKAVIVVEHDLATLDYMTDYVHIVYGTPNAYGVISEPRGVRIGINVYLEGYLKEENVRFRSKSIRFKTRAPTSYQEGAKSLFEFPHLTKSFENFKLDVEGGDISQGEIVGVVGPNATGKTTFAKLLAGVLDPTSGKLKLDFKIAYKPQYPQTEFQGTVQEYLITQVPKFNQNFEVEVLEPLGIDEIFESQIQSLSGGELQRTVIASCLGQSSDLYLFDEPSAYLDVEHRLRMARVLNRVIESKNAAALVIDHDVLAIDYLSDRLLVFTGAPGVEGNAMGPLEMRKGMNLFLQEVGVTFRRDPQTGRPRVNKPHSRLDEEQKEEGEYYYTK</sequence>
<protein>
    <submittedName>
        <fullName evidence="6">ATPase</fullName>
    </submittedName>
</protein>
<dbReference type="PATRIC" id="fig|1698271.3.peg.878"/>
<reference evidence="6 7" key="1">
    <citation type="journal article" date="2016" name="Sci. Rep.">
        <title>Metabolic traits of an uncultured archaeal lineage -MSBL1- from brine pools of the Red Sea.</title>
        <authorList>
            <person name="Mwirichia R."/>
            <person name="Alam I."/>
            <person name="Rashid M."/>
            <person name="Vinu M."/>
            <person name="Ba-Alawi W."/>
            <person name="Anthony Kamau A."/>
            <person name="Kamanda Ngugi D."/>
            <person name="Goker M."/>
            <person name="Klenk H.P."/>
            <person name="Bajic V."/>
            <person name="Stingl U."/>
        </authorList>
    </citation>
    <scope>NUCLEOTIDE SEQUENCE [LARGE SCALE GENOMIC DNA]</scope>
    <source>
        <strain evidence="6">SCGC-AAA259O05</strain>
    </source>
</reference>
<evidence type="ECO:0000259" key="4">
    <source>
        <dbReference type="PROSITE" id="PS50893"/>
    </source>
</evidence>
<organism evidence="6 7">
    <name type="scientific">candidate division MSBL1 archaeon SCGC-AAA259O05</name>
    <dbReference type="NCBI Taxonomy" id="1698271"/>
    <lineage>
        <taxon>Archaea</taxon>
        <taxon>Methanobacteriati</taxon>
        <taxon>Methanobacteriota</taxon>
        <taxon>candidate division MSBL1</taxon>
    </lineage>
</organism>
<dbReference type="GO" id="GO:0016491">
    <property type="term" value="F:oxidoreductase activity"/>
    <property type="evidence" value="ECO:0007669"/>
    <property type="project" value="UniProtKB-ARBA"/>
</dbReference>
<name>A0A133V3E8_9EURY</name>
<dbReference type="Gene3D" id="3.40.50.300">
    <property type="entry name" value="P-loop containing nucleotide triphosphate hydrolases"/>
    <property type="match status" value="2"/>
</dbReference>
<feature type="domain" description="4Fe-4S ferredoxin-type" evidence="5">
    <location>
        <begin position="41"/>
        <end position="70"/>
    </location>
</feature>
<dbReference type="InterPro" id="IPR017896">
    <property type="entry name" value="4Fe4S_Fe-S-bd"/>
</dbReference>
<keyword evidence="1" id="KW-0547">Nucleotide-binding</keyword>
<dbReference type="AlphaFoldDB" id="A0A133V3E8"/>
<dbReference type="Proteomes" id="UP000070344">
    <property type="component" value="Unassembled WGS sequence"/>
</dbReference>
<dbReference type="GO" id="GO:0005524">
    <property type="term" value="F:ATP binding"/>
    <property type="evidence" value="ECO:0007669"/>
    <property type="project" value="UniProtKB-KW"/>
</dbReference>
<feature type="domain" description="ABC transporter" evidence="4">
    <location>
        <begin position="74"/>
        <end position="307"/>
    </location>
</feature>
<comment type="caution">
    <text evidence="6">The sequence shown here is derived from an EMBL/GenBank/DDBJ whole genome shotgun (WGS) entry which is preliminary data.</text>
</comment>
<proteinExistence type="predicted"/>
<dbReference type="FunFam" id="3.40.50.300:FF:000152">
    <property type="entry name" value="ATP-binding cassette, sub-family E, member 1"/>
    <property type="match status" value="1"/>
</dbReference>
<gene>
    <name evidence="6" type="ORF">AKJ41_03200</name>
</gene>
<feature type="region of interest" description="Disordered" evidence="3">
    <location>
        <begin position="558"/>
        <end position="587"/>
    </location>
</feature>
<dbReference type="InterPro" id="IPR003593">
    <property type="entry name" value="AAA+_ATPase"/>
</dbReference>
<keyword evidence="7" id="KW-1185">Reference proteome</keyword>
<dbReference type="FunFam" id="3.40.50.300:FF:001546">
    <property type="entry name" value="RNase L inhibitor homolog"/>
    <property type="match status" value="1"/>
</dbReference>
<feature type="domain" description="ABC transporter" evidence="4">
    <location>
        <begin position="309"/>
        <end position="551"/>
    </location>
</feature>
<dbReference type="SUPFAM" id="SSF54862">
    <property type="entry name" value="4Fe-4S ferredoxins"/>
    <property type="match status" value="1"/>
</dbReference>